<dbReference type="RefSeq" id="WP_126004677.1">
    <property type="nucleotide sequence ID" value="NZ_QQYZ01000011.1"/>
</dbReference>
<proteinExistence type="predicted"/>
<name>A0A430G2A9_9SPHN</name>
<gene>
    <name evidence="2" type="ORF">DAH66_12610</name>
</gene>
<reference evidence="2 3" key="1">
    <citation type="submission" date="2018-07" db="EMBL/GenBank/DDBJ databases">
        <title>Genomic and Epidemiologic Investigation of an Indolent Hospital Outbreak.</title>
        <authorList>
            <person name="Johnson R.C."/>
            <person name="Deming C."/>
            <person name="Conlan S."/>
            <person name="Zellmer C.J."/>
            <person name="Michelin A.V."/>
            <person name="Lee-Lin S."/>
            <person name="Thomas P.J."/>
            <person name="Park M."/>
            <person name="Weingarten R.A."/>
            <person name="Less J."/>
            <person name="Dekker J.P."/>
            <person name="Frank K.M."/>
            <person name="Musser K.A."/>
            <person name="Mcquiston J.R."/>
            <person name="Henderson D.K."/>
            <person name="Lau A.F."/>
            <person name="Palmore T.N."/>
            <person name="Segre J.A."/>
        </authorList>
    </citation>
    <scope>NUCLEOTIDE SEQUENCE [LARGE SCALE GENOMIC DNA]</scope>
    <source>
        <strain evidence="2 3">SK-CDC1_0717</strain>
    </source>
</reference>
<protein>
    <submittedName>
        <fullName evidence="2">Uncharacterized protein</fullName>
    </submittedName>
</protein>
<dbReference type="Proteomes" id="UP000287746">
    <property type="component" value="Unassembled WGS sequence"/>
</dbReference>
<evidence type="ECO:0000256" key="1">
    <source>
        <dbReference type="SAM" id="Phobius"/>
    </source>
</evidence>
<keyword evidence="1" id="KW-0472">Membrane</keyword>
<keyword evidence="1" id="KW-0812">Transmembrane</keyword>
<sequence>MIGRDWSWTGIFKTADGGYDVNRFVGLVGGLTYIVGAHVFVGWELILGRGFDLATYCLAFPGGLAFVAGGTAGAVALKDRNVAKAKAEAEGVQQ</sequence>
<comment type="caution">
    <text evidence="2">The sequence shown here is derived from an EMBL/GenBank/DDBJ whole genome shotgun (WGS) entry which is preliminary data.</text>
</comment>
<accession>A0A430G2A9</accession>
<feature type="transmembrane region" description="Helical" evidence="1">
    <location>
        <begin position="21"/>
        <end position="41"/>
    </location>
</feature>
<keyword evidence="1" id="KW-1133">Transmembrane helix</keyword>
<evidence type="ECO:0000313" key="3">
    <source>
        <dbReference type="Proteomes" id="UP000287746"/>
    </source>
</evidence>
<dbReference type="EMBL" id="QQYZ01000011">
    <property type="protein sequence ID" value="RSY83104.1"/>
    <property type="molecule type" value="Genomic_DNA"/>
</dbReference>
<feature type="transmembrane region" description="Helical" evidence="1">
    <location>
        <begin position="53"/>
        <end position="77"/>
    </location>
</feature>
<dbReference type="AlphaFoldDB" id="A0A430G2A9"/>
<evidence type="ECO:0000313" key="2">
    <source>
        <dbReference type="EMBL" id="RSY83104.1"/>
    </source>
</evidence>
<organism evidence="2 3">
    <name type="scientific">Sphingomonas koreensis</name>
    <dbReference type="NCBI Taxonomy" id="93064"/>
    <lineage>
        <taxon>Bacteria</taxon>
        <taxon>Pseudomonadati</taxon>
        <taxon>Pseudomonadota</taxon>
        <taxon>Alphaproteobacteria</taxon>
        <taxon>Sphingomonadales</taxon>
        <taxon>Sphingomonadaceae</taxon>
        <taxon>Sphingomonas</taxon>
    </lineage>
</organism>